<name>A0A1H3N1B8_9RHOB</name>
<keyword evidence="4" id="KW-1185">Reference proteome</keyword>
<feature type="region of interest" description="Disordered" evidence="1">
    <location>
        <begin position="24"/>
        <end position="53"/>
    </location>
</feature>
<proteinExistence type="predicted"/>
<gene>
    <name evidence="3" type="ORF">SAMN05444340_11979</name>
</gene>
<protein>
    <recommendedName>
        <fullName evidence="5">Pentapeptide MXKDX repeat protein</fullName>
    </recommendedName>
</protein>
<dbReference type="AlphaFoldDB" id="A0A1H3N1B8"/>
<sequence length="94" mass="10188">MKTTTKLGGAVALSLIALAPLAHAQETAPAETQETTKEGGHMMGGDMAGMQGMEGMEGMENMMPMMMKHMQACMEMMETMNTHMQEHHDEADQG</sequence>
<dbReference type="RefSeq" id="WP_089885486.1">
    <property type="nucleotide sequence ID" value="NZ_FNPF01000019.1"/>
</dbReference>
<feature type="compositionally biased region" description="Low complexity" evidence="1">
    <location>
        <begin position="24"/>
        <end position="33"/>
    </location>
</feature>
<feature type="chain" id="PRO_5011462009" description="Pentapeptide MXKDX repeat protein" evidence="2">
    <location>
        <begin position="25"/>
        <end position="94"/>
    </location>
</feature>
<evidence type="ECO:0000256" key="2">
    <source>
        <dbReference type="SAM" id="SignalP"/>
    </source>
</evidence>
<evidence type="ECO:0000256" key="1">
    <source>
        <dbReference type="SAM" id="MobiDB-lite"/>
    </source>
</evidence>
<keyword evidence="2" id="KW-0732">Signal</keyword>
<dbReference type="Proteomes" id="UP000199286">
    <property type="component" value="Unassembled WGS sequence"/>
</dbReference>
<dbReference type="EMBL" id="FNPF01000019">
    <property type="protein sequence ID" value="SDY82636.1"/>
    <property type="molecule type" value="Genomic_DNA"/>
</dbReference>
<accession>A0A1H3N1B8</accession>
<evidence type="ECO:0008006" key="5">
    <source>
        <dbReference type="Google" id="ProtNLM"/>
    </source>
</evidence>
<dbReference type="STRING" id="321339.SAMN05444340_11979"/>
<evidence type="ECO:0000313" key="4">
    <source>
        <dbReference type="Proteomes" id="UP000199286"/>
    </source>
</evidence>
<feature type="signal peptide" evidence="2">
    <location>
        <begin position="1"/>
        <end position="24"/>
    </location>
</feature>
<evidence type="ECO:0000313" key="3">
    <source>
        <dbReference type="EMBL" id="SDY82636.1"/>
    </source>
</evidence>
<reference evidence="3 4" key="1">
    <citation type="submission" date="2016-10" db="EMBL/GenBank/DDBJ databases">
        <authorList>
            <person name="de Groot N.N."/>
        </authorList>
    </citation>
    <scope>NUCLEOTIDE SEQUENCE [LARGE SCALE GENOMIC DNA]</scope>
    <source>
        <strain evidence="3 4">DSM 26880</strain>
    </source>
</reference>
<organism evidence="3 4">
    <name type="scientific">Citreimonas salinaria</name>
    <dbReference type="NCBI Taxonomy" id="321339"/>
    <lineage>
        <taxon>Bacteria</taxon>
        <taxon>Pseudomonadati</taxon>
        <taxon>Pseudomonadota</taxon>
        <taxon>Alphaproteobacteria</taxon>
        <taxon>Rhodobacterales</taxon>
        <taxon>Roseobacteraceae</taxon>
        <taxon>Citreimonas</taxon>
    </lineage>
</organism>